<keyword evidence="2" id="KW-0732">Signal</keyword>
<name>A0A836HUE6_9TRYP</name>
<keyword evidence="1" id="KW-1133">Transmembrane helix</keyword>
<dbReference type="EMBL" id="JAFJZO010000036">
    <property type="protein sequence ID" value="KAG5490800.1"/>
    <property type="molecule type" value="Genomic_DNA"/>
</dbReference>
<comment type="caution">
    <text evidence="3">The sequence shown here is derived from an EMBL/GenBank/DDBJ whole genome shotgun (WGS) entry which is preliminary data.</text>
</comment>
<protein>
    <submittedName>
        <fullName evidence="3">Uncharacterized protein</fullName>
    </submittedName>
</protein>
<keyword evidence="1" id="KW-0472">Membrane</keyword>
<dbReference type="OrthoDB" id="261894at2759"/>
<evidence type="ECO:0000256" key="1">
    <source>
        <dbReference type="SAM" id="Phobius"/>
    </source>
</evidence>
<proteinExistence type="predicted"/>
<dbReference type="KEGG" id="phet:94287048"/>
<reference evidence="3 4" key="1">
    <citation type="submission" date="2021-02" db="EMBL/GenBank/DDBJ databases">
        <title>Porcisia hertigi Genome sequencing and assembly.</title>
        <authorList>
            <person name="Almutairi H."/>
            <person name="Gatherer D."/>
        </authorList>
    </citation>
    <scope>NUCLEOTIDE SEQUENCE [LARGE SCALE GENOMIC DNA]</scope>
    <source>
        <strain evidence="3 4">C119</strain>
    </source>
</reference>
<accession>A0A836HUE6</accession>
<feature type="signal peptide" evidence="2">
    <location>
        <begin position="1"/>
        <end position="31"/>
    </location>
</feature>
<dbReference type="Proteomes" id="UP000674318">
    <property type="component" value="Unassembled WGS sequence"/>
</dbReference>
<organism evidence="3 4">
    <name type="scientific">Porcisia hertigi</name>
    <dbReference type="NCBI Taxonomy" id="2761500"/>
    <lineage>
        <taxon>Eukaryota</taxon>
        <taxon>Discoba</taxon>
        <taxon>Euglenozoa</taxon>
        <taxon>Kinetoplastea</taxon>
        <taxon>Metakinetoplastina</taxon>
        <taxon>Trypanosomatida</taxon>
        <taxon>Trypanosomatidae</taxon>
        <taxon>Leishmaniinae</taxon>
        <taxon>Porcisia</taxon>
    </lineage>
</organism>
<keyword evidence="1" id="KW-0812">Transmembrane</keyword>
<keyword evidence="4" id="KW-1185">Reference proteome</keyword>
<evidence type="ECO:0000256" key="2">
    <source>
        <dbReference type="SAM" id="SignalP"/>
    </source>
</evidence>
<dbReference type="AlphaFoldDB" id="A0A836HUE6"/>
<sequence>MDIELNKNAAAVMKSTIFVLLASLMTTMCFAAEAEVTSDTTVTIAMSSTTATGLIIGVALLSVLTFAVSMMQGIEISDTITDCATVAN</sequence>
<feature type="chain" id="PRO_5032595974" evidence="2">
    <location>
        <begin position="32"/>
        <end position="88"/>
    </location>
</feature>
<gene>
    <name evidence="3" type="ORF">JKF63_00922</name>
</gene>
<dbReference type="RefSeq" id="XP_067753128.1">
    <property type="nucleotide sequence ID" value="XM_067896971.1"/>
</dbReference>
<evidence type="ECO:0000313" key="4">
    <source>
        <dbReference type="Proteomes" id="UP000674318"/>
    </source>
</evidence>
<evidence type="ECO:0000313" key="3">
    <source>
        <dbReference type="EMBL" id="KAG5490800.1"/>
    </source>
</evidence>
<feature type="transmembrane region" description="Helical" evidence="1">
    <location>
        <begin position="41"/>
        <end position="68"/>
    </location>
</feature>
<dbReference type="GeneID" id="94287048"/>